<organism evidence="2">
    <name type="scientific">Escherichia coli</name>
    <dbReference type="NCBI Taxonomy" id="562"/>
    <lineage>
        <taxon>Bacteria</taxon>
        <taxon>Pseudomonadati</taxon>
        <taxon>Pseudomonadota</taxon>
        <taxon>Gammaproteobacteria</taxon>
        <taxon>Enterobacterales</taxon>
        <taxon>Enterobacteriaceae</taxon>
        <taxon>Escherichia</taxon>
    </lineage>
</organism>
<reference evidence="2" key="1">
    <citation type="journal article" date="2017" name="Microb. Genom.">
        <title>An untypeable enterotoxigenic Escherichia coli represents one of the dominant types causing human disease.</title>
        <authorList>
            <person name="Iguchi A."/>
            <person name="von Mentzer A."/>
            <person name="Kikuchi T."/>
            <person name="Thomson N.R."/>
        </authorList>
    </citation>
    <scope>NUCLEOTIDE SEQUENCE</scope>
    <source>
        <strain evidence="2">E2348</strain>
    </source>
</reference>
<dbReference type="AlphaFoldDB" id="A0A1J1DNS7"/>
<dbReference type="Gene3D" id="3.40.50.2000">
    <property type="entry name" value="Glycogen Phosphorylase B"/>
    <property type="match status" value="2"/>
</dbReference>
<dbReference type="GO" id="GO:0016757">
    <property type="term" value="F:glycosyltransferase activity"/>
    <property type="evidence" value="ECO:0007669"/>
    <property type="project" value="UniProtKB-ARBA"/>
</dbReference>
<dbReference type="RefSeq" id="WP_032181165.1">
    <property type="nucleotide sequence ID" value="NZ_BDOY01000004.1"/>
</dbReference>
<protein>
    <submittedName>
        <fullName evidence="2">Putative glycosyltranslocase</fullName>
    </submittedName>
</protein>
<evidence type="ECO:0000259" key="1">
    <source>
        <dbReference type="Pfam" id="PF13439"/>
    </source>
</evidence>
<dbReference type="SUPFAM" id="SSF53756">
    <property type="entry name" value="UDP-Glycosyltransferase/glycogen phosphorylase"/>
    <property type="match status" value="1"/>
</dbReference>
<evidence type="ECO:0000313" key="2">
    <source>
        <dbReference type="EMBL" id="BAV90445.1"/>
    </source>
</evidence>
<accession>A0A1J1DNS7</accession>
<feature type="domain" description="Glycosyltransferase subfamily 4-like N-terminal" evidence="1">
    <location>
        <begin position="40"/>
        <end position="151"/>
    </location>
</feature>
<name>A0A1J1DNS7_ECOLX</name>
<proteinExistence type="predicted"/>
<sequence length="315" mass="36454">MARVIRISASDAKYGGNIYESNINKALQNFNITTFFALSWVPKKVRYFFAPIFYLLNFIKCNFCDADIVIVPLEAISFLSKKKKNIVVVHHIDHSFSSFFSSLNQIFTYFLLVLNKNRINKIVVVSEYWEKYLQGKGFNNIQIIYNDIDISLRDEVKKSIRNFRVEGKTNIYIGNFHKKKGTYDLLSLLKDHYVLHTSGYKGQQIEGLINHSRLSYPDYLKLLSDMDVCITYSRFREGWCRTAHEALILGTKVIGSGYGGMGELLKGSSQPIASDYLSLKIALENYDLFEIDSDYVTSFDFERFKKSWSELVEKL</sequence>
<dbReference type="InterPro" id="IPR028098">
    <property type="entry name" value="Glyco_trans_4-like_N"/>
</dbReference>
<dbReference type="Pfam" id="PF13439">
    <property type="entry name" value="Glyco_transf_4"/>
    <property type="match status" value="1"/>
</dbReference>
<dbReference type="EMBL" id="LC177548">
    <property type="protein sequence ID" value="BAV90445.1"/>
    <property type="molecule type" value="Genomic_DNA"/>
</dbReference>